<dbReference type="PANTHER" id="PTHR43780">
    <property type="entry name" value="1-AMINOCYCLOPROPANE-1-CARBOXYLATE DEAMINASE-RELATED"/>
    <property type="match status" value="1"/>
</dbReference>
<evidence type="ECO:0000313" key="5">
    <source>
        <dbReference type="EMBL" id="GMI20935.1"/>
    </source>
</evidence>
<dbReference type="InterPro" id="IPR001926">
    <property type="entry name" value="TrpB-like_PALP"/>
</dbReference>
<accession>A0ABQ6M780</accession>
<protein>
    <recommendedName>
        <fullName evidence="4">Tryptophan synthase beta chain-like PALP domain-containing protein</fullName>
    </recommendedName>
</protein>
<dbReference type="InterPro" id="IPR036052">
    <property type="entry name" value="TrpB-like_PALP_sf"/>
</dbReference>
<proteinExistence type="inferred from homology"/>
<feature type="domain" description="Tryptophan synthase beta chain-like PALP" evidence="4">
    <location>
        <begin position="38"/>
        <end position="347"/>
    </location>
</feature>
<dbReference type="Proteomes" id="UP001165060">
    <property type="component" value="Unassembled WGS sequence"/>
</dbReference>
<name>A0ABQ6M780_9STRA</name>
<dbReference type="PANTHER" id="PTHR43780:SF2">
    <property type="entry name" value="1-AMINOCYCLOPROPANE-1-CARBOXYLATE DEAMINASE-RELATED"/>
    <property type="match status" value="1"/>
</dbReference>
<dbReference type="InterPro" id="IPR027278">
    <property type="entry name" value="ACCD_DCysDesulf"/>
</dbReference>
<comment type="caution">
    <text evidence="5">The sequence shown here is derived from an EMBL/GenBank/DDBJ whole genome shotgun (WGS) entry which is preliminary data.</text>
</comment>
<keyword evidence="3" id="KW-0663">Pyridoxal phosphate</keyword>
<dbReference type="EMBL" id="BRYB01003803">
    <property type="protein sequence ID" value="GMI20935.1"/>
    <property type="molecule type" value="Genomic_DNA"/>
</dbReference>
<organism evidence="5 6">
    <name type="scientific">Tetraparma gracilis</name>
    <dbReference type="NCBI Taxonomy" id="2962635"/>
    <lineage>
        <taxon>Eukaryota</taxon>
        <taxon>Sar</taxon>
        <taxon>Stramenopiles</taxon>
        <taxon>Ochrophyta</taxon>
        <taxon>Bolidophyceae</taxon>
        <taxon>Parmales</taxon>
        <taxon>Triparmaceae</taxon>
        <taxon>Tetraparma</taxon>
    </lineage>
</organism>
<comment type="cofactor">
    <cofactor evidence="1">
        <name>pyridoxal 5'-phosphate</name>
        <dbReference type="ChEBI" id="CHEBI:597326"/>
    </cofactor>
</comment>
<keyword evidence="6" id="KW-1185">Reference proteome</keyword>
<sequence length="382" mass="40221">MSLSSSFARRLVPFTPPSFIPPSALATAPASYLPLCNLPTPIHRLPSPSSISSLVPSLLVKRDDATGGTELGGNKLRKLEFLLAAAISEGADTVVTIGGIQSNHCRATACAARAAGLDAHLILRCLDPSSDVASAPSLGNLLFSRSAGAVLHTVSKEEYGRHGSTKLVDAVCETLRGEGLSPYAIPVGGSNALGTWGYVRAAAEFRAQAESDPELASVKHVVFATGSGGTAAGLAIGISLAWARAGEEPPKLYAVGVCDTPDYFYKFQGAILAEMGFFESADEAEAHLRRVLVIMNGRGRGYAVSTDAECEFISAYAKRSGLFLDSVYTGKVLYKFCSEVEEGRVVVGEGEDVMFWHTGGAIGGYAEPRLAGGFEKERRLEL</sequence>
<comment type="similarity">
    <text evidence="2">Belongs to the ACC deaminase/D-cysteine desulfhydrase family.</text>
</comment>
<evidence type="ECO:0000256" key="1">
    <source>
        <dbReference type="ARBA" id="ARBA00001933"/>
    </source>
</evidence>
<evidence type="ECO:0000256" key="3">
    <source>
        <dbReference type="ARBA" id="ARBA00022898"/>
    </source>
</evidence>
<gene>
    <name evidence="5" type="ORF">TeGR_g4689</name>
</gene>
<dbReference type="Pfam" id="PF00291">
    <property type="entry name" value="PALP"/>
    <property type="match status" value="1"/>
</dbReference>
<dbReference type="PIRSF" id="PIRSF006278">
    <property type="entry name" value="ACCD_DCysDesulf"/>
    <property type="match status" value="1"/>
</dbReference>
<evidence type="ECO:0000313" key="6">
    <source>
        <dbReference type="Proteomes" id="UP001165060"/>
    </source>
</evidence>
<dbReference type="SUPFAM" id="SSF53686">
    <property type="entry name" value="Tryptophan synthase beta subunit-like PLP-dependent enzymes"/>
    <property type="match status" value="1"/>
</dbReference>
<dbReference type="Gene3D" id="3.40.50.1100">
    <property type="match status" value="2"/>
</dbReference>
<evidence type="ECO:0000259" key="4">
    <source>
        <dbReference type="Pfam" id="PF00291"/>
    </source>
</evidence>
<evidence type="ECO:0000256" key="2">
    <source>
        <dbReference type="ARBA" id="ARBA00008639"/>
    </source>
</evidence>
<reference evidence="5 6" key="1">
    <citation type="journal article" date="2023" name="Commun. Biol.">
        <title>Genome analysis of Parmales, the sister group of diatoms, reveals the evolutionary specialization of diatoms from phago-mixotrophs to photoautotrophs.</title>
        <authorList>
            <person name="Ban H."/>
            <person name="Sato S."/>
            <person name="Yoshikawa S."/>
            <person name="Yamada K."/>
            <person name="Nakamura Y."/>
            <person name="Ichinomiya M."/>
            <person name="Sato N."/>
            <person name="Blanc-Mathieu R."/>
            <person name="Endo H."/>
            <person name="Kuwata A."/>
            <person name="Ogata H."/>
        </authorList>
    </citation>
    <scope>NUCLEOTIDE SEQUENCE [LARGE SCALE GENOMIC DNA]</scope>
</reference>